<dbReference type="EMBL" id="JAENMS010000019">
    <property type="protein sequence ID" value="MBL5937093.1"/>
    <property type="molecule type" value="Genomic_DNA"/>
</dbReference>
<accession>A0AAP2F1J5</accession>
<evidence type="ECO:0000313" key="2">
    <source>
        <dbReference type="EMBL" id="MBL5937093.1"/>
    </source>
</evidence>
<dbReference type="PROSITE" id="PS50853">
    <property type="entry name" value="FN3"/>
    <property type="match status" value="1"/>
</dbReference>
<dbReference type="Pfam" id="PF09327">
    <property type="entry name" value="Phage_Tail_Tip"/>
    <property type="match status" value="2"/>
</dbReference>
<comment type="caution">
    <text evidence="2">The sequence shown here is derived from an EMBL/GenBank/DDBJ whole genome shotgun (WGS) entry which is preliminary data.</text>
</comment>
<dbReference type="RefSeq" id="WP_202666542.1">
    <property type="nucleotide sequence ID" value="NZ_JAENMR010000019.1"/>
</dbReference>
<dbReference type="AlphaFoldDB" id="A0AAP2F1J5"/>
<dbReference type="CDD" id="cd00063">
    <property type="entry name" value="FN3"/>
    <property type="match status" value="1"/>
</dbReference>
<dbReference type="InterPro" id="IPR053171">
    <property type="entry name" value="Viral_Tip_Attach_Protein"/>
</dbReference>
<dbReference type="Gene3D" id="2.60.40.10">
    <property type="entry name" value="Immunoglobulins"/>
    <property type="match status" value="1"/>
</dbReference>
<dbReference type="PANTHER" id="PTHR36251:SF2">
    <property type="entry name" value="GIFSY-2 PROPHAGE HOST SPECIFICITY PROTEIN J, PHAGE LAMBDA"/>
    <property type="match status" value="1"/>
</dbReference>
<dbReference type="InterPro" id="IPR003961">
    <property type="entry name" value="FN3_dom"/>
</dbReference>
<dbReference type="InterPro" id="IPR015406">
    <property type="entry name" value="GpJ_CSF"/>
</dbReference>
<gene>
    <name evidence="2" type="ORF">I7V27_21990</name>
</gene>
<dbReference type="InterPro" id="IPR013783">
    <property type="entry name" value="Ig-like_fold"/>
</dbReference>
<dbReference type="PANTHER" id="PTHR36251">
    <property type="entry name" value="FELS-1 PROPHAGE HOST SPECIFICITY PROTEIN-RELATED"/>
    <property type="match status" value="1"/>
</dbReference>
<proteinExistence type="predicted"/>
<evidence type="ECO:0000313" key="3">
    <source>
        <dbReference type="Proteomes" id="UP000653275"/>
    </source>
</evidence>
<dbReference type="InterPro" id="IPR036116">
    <property type="entry name" value="FN3_sf"/>
</dbReference>
<evidence type="ECO:0000259" key="1">
    <source>
        <dbReference type="PROSITE" id="PS50853"/>
    </source>
</evidence>
<name>A0AAP2F1J5_LELAM</name>
<reference evidence="2" key="1">
    <citation type="submission" date="2020-12" db="EMBL/GenBank/DDBJ databases">
        <title>Draft genome sequence of Enterobacter spp., Lelliottia spp. and Serratia spp. isolated from drinking water reservoirs and lakes.</title>
        <authorList>
            <person name="Reitter C."/>
            <person name="Neuhaus K."/>
            <person name="Huegler M."/>
        </authorList>
    </citation>
    <scope>NUCLEOTIDE SEQUENCE</scope>
    <source>
        <strain evidence="2">TZW15</strain>
    </source>
</reference>
<feature type="domain" description="Fibronectin type-III" evidence="1">
    <location>
        <begin position="505"/>
        <end position="602"/>
    </location>
</feature>
<protein>
    <recommendedName>
        <fullName evidence="1">Fibronectin type-III domain-containing protein</fullName>
    </recommendedName>
</protein>
<dbReference type="Proteomes" id="UP000653275">
    <property type="component" value="Unassembled WGS sequence"/>
</dbReference>
<sequence>MGKSLGGFFGAIITAVVVAAAVYFSGGTALAAVGWGAAAGAVSLVATSMLAQVGVTGYGDVSDSLSRSTSPTTGLPVIYGGELPHKNGTSGGSFVLTGSIVSWYNVPNSDSQYLFSEQAVSYAGTEKHIEQIYIDSEPVLSAPITKDGIVPKTSISGKYSDYLQIEVRFGGDYTTTKSLATQYAGPKWSNKFLGKGVVSISTVIKKTQKSLEKNILVNDQFALTVEMKGQRIFDFVDGTIKASSNPPSIIYDYLTNTVYGMGIDPSLINQDTFAETAAYCDAFEMYANGAISYQSTYMDNIENICQSFGGIMYVHAGQICLTTDRKTVSLASFNERNMVGGLQISTSGGTDYFNTVDCKYTNPESMYTTDVVRIPSDISSDEAIQHDGQVIALSRDYSWSYDHEVIAKMANIDVLKAKYALRTITFTTSEGWDLKVWDAITVSNDELSISGKFKVLNKDISTDQENIGYVTITAVEAPDAMYDGIDPGIWSPGGVILFPELTVLPPTNLQAVKKGNTTSGSIIDLTWDASPDPYLRGYYVYYKLNSSSTWIYAGSTGVQKTDYELFGLTDTGSYDFAVEAYNNLGLVSQKLSLIGIVPTYNFALPAVTGVVLANKTESALVTDAPDFNIRWDSQKNLLVNGRSFSDYFKYYVINIYNGTTLIDTFYTQSNTFNLTLALNRLKVRKPTIGIIAQGFNTGTYSEEVKITVENKQAGLVTGVSFTGGFGNLFASWTKSEERDYAGAVVSIVSGTTSRLFTSYAPEFDSIPNITDGEYQVKMGFFDVFGTDNIQYCPVQTISINSKYQFTDDDAEAINGILDLDNRLTDTLNDAVDIANSNTSTVISQSEARTDDKITASEQTLSTQIAGVNSSLSQRLTTVESTANGNTSSIQTLSQTVTNNNTAQSSAITQLSSDVNGQIATVNQSMTTKADKSTVDSQYSLSVNANGTVAGIRLVASQGESNNSAIYFSADKFVVSGSTAAAVGGTAPFAIVNGTTYLKTAMIQAASIGTAYIADLSVTNAKIADLSVNTAKIVDGTITTAKISNTIQSTNYVANSTGWQINKAGTILINGSGGTGRMVISNNIIQIYDNNNVLRVRMGLW</sequence>
<organism evidence="2 3">
    <name type="scientific">Lelliottia amnigena</name>
    <name type="common">Enterobacter amnigenus</name>
    <dbReference type="NCBI Taxonomy" id="61646"/>
    <lineage>
        <taxon>Bacteria</taxon>
        <taxon>Pseudomonadati</taxon>
        <taxon>Pseudomonadota</taxon>
        <taxon>Gammaproteobacteria</taxon>
        <taxon>Enterobacterales</taxon>
        <taxon>Enterobacteriaceae</taxon>
        <taxon>Lelliottia</taxon>
    </lineage>
</organism>
<dbReference type="SUPFAM" id="SSF49265">
    <property type="entry name" value="Fibronectin type III"/>
    <property type="match status" value="1"/>
</dbReference>